<dbReference type="EMBL" id="JAMZEB010000002">
    <property type="protein sequence ID" value="MCP2357677.1"/>
    <property type="molecule type" value="Genomic_DNA"/>
</dbReference>
<dbReference type="InterPro" id="IPR051927">
    <property type="entry name" value="Zn_Chap_cDPG_Synth"/>
</dbReference>
<evidence type="ECO:0000313" key="3">
    <source>
        <dbReference type="Proteomes" id="UP001139648"/>
    </source>
</evidence>
<comment type="caution">
    <text evidence="2">The sequence shown here is derived from an EMBL/GenBank/DDBJ whole genome shotgun (WGS) entry which is preliminary data.</text>
</comment>
<evidence type="ECO:0000259" key="1">
    <source>
        <dbReference type="SMART" id="SM00833"/>
    </source>
</evidence>
<dbReference type="Proteomes" id="UP001139648">
    <property type="component" value="Unassembled WGS sequence"/>
</dbReference>
<sequence>MTTPVVLVAGPYAGARAAVVRRLLADHPGSVAIRHDLGPGPLPGAALLVLELADTAEPRPFAEAVAARAGLRLAAVLTALDARHMPVDILRGDRLPGRDERYVAEVLARQVEYATHLVLDGGDAEDGELARTVLAHLAPATPVHHLRDGLPRLAGRTACPRELADRVDPATALLPCEARTGAVTTVVWHRLRPLHPGRLFQVTEELAACSVRGRGRFWLACRHDRLLAWDSVAGRLTVRDAGPWLAARPPSAWDACRPARRAAAALDWNPLTGDRVQHLVFTGPDLDHRHITGLLDGCLLDRAEMLAGSDAWSGYDDPFSLVLDVDTMMPS</sequence>
<keyword evidence="3" id="KW-1185">Reference proteome</keyword>
<protein>
    <submittedName>
        <fullName evidence="2">G3E family GTPase</fullName>
    </submittedName>
</protein>
<dbReference type="PANTHER" id="PTHR43603:SF1">
    <property type="entry name" value="ZINC-REGULATED GTPASE METALLOPROTEIN ACTIVATOR 1"/>
    <property type="match status" value="1"/>
</dbReference>
<organism evidence="2 3">
    <name type="scientific">Nonomuraea thailandensis</name>
    <dbReference type="NCBI Taxonomy" id="1188745"/>
    <lineage>
        <taxon>Bacteria</taxon>
        <taxon>Bacillati</taxon>
        <taxon>Actinomycetota</taxon>
        <taxon>Actinomycetes</taxon>
        <taxon>Streptosporangiales</taxon>
        <taxon>Streptosporangiaceae</taxon>
        <taxon>Nonomuraea</taxon>
    </lineage>
</organism>
<feature type="domain" description="CobW C-terminal" evidence="1">
    <location>
        <begin position="183"/>
        <end position="299"/>
    </location>
</feature>
<gene>
    <name evidence="2" type="ORF">HD597_004697</name>
</gene>
<proteinExistence type="predicted"/>
<evidence type="ECO:0000313" key="2">
    <source>
        <dbReference type="EMBL" id="MCP2357677.1"/>
    </source>
</evidence>
<accession>A0A9X2GFP1</accession>
<dbReference type="SUPFAM" id="SSF90002">
    <property type="entry name" value="Hypothetical protein YjiA, C-terminal domain"/>
    <property type="match status" value="1"/>
</dbReference>
<dbReference type="RefSeq" id="WP_253744786.1">
    <property type="nucleotide sequence ID" value="NZ_BAABKA010000026.1"/>
</dbReference>
<reference evidence="2" key="1">
    <citation type="submission" date="2022-06" db="EMBL/GenBank/DDBJ databases">
        <title>Sequencing the genomes of 1000 actinobacteria strains.</title>
        <authorList>
            <person name="Klenk H.-P."/>
        </authorList>
    </citation>
    <scope>NUCLEOTIDE SEQUENCE</scope>
    <source>
        <strain evidence="2">DSM 46694</strain>
    </source>
</reference>
<dbReference type="SMART" id="SM00833">
    <property type="entry name" value="CobW_C"/>
    <property type="match status" value="1"/>
</dbReference>
<dbReference type="PANTHER" id="PTHR43603">
    <property type="entry name" value="COBW DOMAIN-CONTAINING PROTEIN DDB_G0274527"/>
    <property type="match status" value="1"/>
</dbReference>
<dbReference type="InterPro" id="IPR011629">
    <property type="entry name" value="CobW-like_C"/>
</dbReference>
<name>A0A9X2GFP1_9ACTN</name>
<dbReference type="Pfam" id="PF07683">
    <property type="entry name" value="CobW_C"/>
    <property type="match status" value="1"/>
</dbReference>
<dbReference type="AlphaFoldDB" id="A0A9X2GFP1"/>